<gene>
    <name evidence="3" type="ordered locus">Rpdx1_3348</name>
</gene>
<dbReference type="EMBL" id="CP002418">
    <property type="protein sequence ID" value="ADU44919.1"/>
    <property type="molecule type" value="Genomic_DNA"/>
</dbReference>
<dbReference type="eggNOG" id="COG5653">
    <property type="taxonomic scope" value="Bacteria"/>
</dbReference>
<dbReference type="SUPFAM" id="SSF55729">
    <property type="entry name" value="Acyl-CoA N-acyltransferases (Nat)"/>
    <property type="match status" value="1"/>
</dbReference>
<dbReference type="Pfam" id="PF13480">
    <property type="entry name" value="Acetyltransf_6"/>
    <property type="match status" value="1"/>
</dbReference>
<evidence type="ECO:0000256" key="1">
    <source>
        <dbReference type="SAM" id="MobiDB-lite"/>
    </source>
</evidence>
<feature type="region of interest" description="Disordered" evidence="1">
    <location>
        <begin position="369"/>
        <end position="395"/>
    </location>
</feature>
<evidence type="ECO:0000313" key="4">
    <source>
        <dbReference type="Proteomes" id="UP000001402"/>
    </source>
</evidence>
<accession>E6VQC9</accession>
<evidence type="ECO:0000313" key="3">
    <source>
        <dbReference type="EMBL" id="ADU44919.1"/>
    </source>
</evidence>
<evidence type="ECO:0000259" key="2">
    <source>
        <dbReference type="Pfam" id="PF13480"/>
    </source>
</evidence>
<dbReference type="OrthoDB" id="9808976at2"/>
<organism evidence="3 4">
    <name type="scientific">Rhodopseudomonas palustris (strain DX-1)</name>
    <dbReference type="NCBI Taxonomy" id="652103"/>
    <lineage>
        <taxon>Bacteria</taxon>
        <taxon>Pseudomonadati</taxon>
        <taxon>Pseudomonadota</taxon>
        <taxon>Alphaproteobacteria</taxon>
        <taxon>Hyphomicrobiales</taxon>
        <taxon>Nitrobacteraceae</taxon>
        <taxon>Rhodopseudomonas</taxon>
    </lineage>
</organism>
<dbReference type="AlphaFoldDB" id="E6VQC9"/>
<proteinExistence type="predicted"/>
<feature type="domain" description="BioF2-like acetyltransferase" evidence="2">
    <location>
        <begin position="186"/>
        <end position="330"/>
    </location>
</feature>
<dbReference type="KEGG" id="rpx:Rpdx1_3348"/>
<dbReference type="InterPro" id="IPR038740">
    <property type="entry name" value="BioF2-like_GNAT_dom"/>
</dbReference>
<dbReference type="BioCyc" id="RPAL652103:RPDX1_RS16515-MONOMER"/>
<reference evidence="3" key="1">
    <citation type="submission" date="2010-12" db="EMBL/GenBank/DDBJ databases">
        <title>Complete sequence of Rhodopseudomonas palustris DX-1.</title>
        <authorList>
            <consortium name="US DOE Joint Genome Institute"/>
            <person name="Lucas S."/>
            <person name="Copeland A."/>
            <person name="Lapidus A."/>
            <person name="Cheng J.-F."/>
            <person name="Goodwin L."/>
            <person name="Pitluck S."/>
            <person name="Misra M."/>
            <person name="Chertkov O."/>
            <person name="Detter J.C."/>
            <person name="Han C."/>
            <person name="Tapia R."/>
            <person name="Land M."/>
            <person name="Hauser L."/>
            <person name="Kyrpides N."/>
            <person name="Ivanova N."/>
            <person name="Ovchinnikova G."/>
            <person name="Logan B."/>
            <person name="Oda Y."/>
            <person name="Harwood C."/>
            <person name="Woyke T."/>
        </authorList>
    </citation>
    <scope>NUCLEOTIDE SEQUENCE [LARGE SCALE GENOMIC DNA]</scope>
    <source>
        <strain evidence="3">DX-1</strain>
    </source>
</reference>
<dbReference type="STRING" id="652103.Rpdx1_3348"/>
<protein>
    <recommendedName>
        <fullName evidence="2">BioF2-like acetyltransferase domain-containing protein</fullName>
    </recommendedName>
</protein>
<dbReference type="Gene3D" id="3.40.630.30">
    <property type="match status" value="1"/>
</dbReference>
<dbReference type="InterPro" id="IPR016181">
    <property type="entry name" value="Acyl_CoA_acyltransferase"/>
</dbReference>
<dbReference type="Proteomes" id="UP000001402">
    <property type="component" value="Chromosome"/>
</dbReference>
<sequence length="395" mass="44225">MRNVPGAAGLRGERLEIVQTTERLQEIGTAWETLWEQSGALVFQSHAWVAAWWRAVPDPQRRTLFVVLAWRDDTLDAVMPLATCSLHGVRVLEWAAKDYSDYCDVLLRPGVDTVLIERMWDHASAQGGFDAAYLGHLLPTAAATTLSRRTSRSGLMLRPHHRHATSLRVVGPWASGQAWFDSQSGNARRNYRRSLKNLSEGANVAFRRLGPDEPLGPALQRCAELKRAWCARNGLIAPLFDEGAPMLQALAQVLADKNLLHIFVLERDGVVVAITINLVQHDTMMAYVTTYDSAFERSSPGYILLFDYIRWAIDHGATSIDFLCGDEDYKYRFANRQVTLASFVGGRTLLGKAALLSDRAWHALQTYRSRHRRPASKAASRESGERDGTEKVAER</sequence>
<name>E6VQC9_RHOPX</name>
<dbReference type="HOGENOM" id="CLU_046277_1_1_5"/>
<feature type="compositionally biased region" description="Basic and acidic residues" evidence="1">
    <location>
        <begin position="379"/>
        <end position="395"/>
    </location>
</feature>